<feature type="domain" description="Glucose-methanol-choline oxidoreductase N-terminal" evidence="5">
    <location>
        <begin position="258"/>
        <end position="272"/>
    </location>
</feature>
<accession>A0ABN1YK81</accession>
<evidence type="ECO:0000256" key="3">
    <source>
        <dbReference type="ARBA" id="ARBA00022630"/>
    </source>
</evidence>
<comment type="caution">
    <text evidence="6">The sequence shown here is derived from an EMBL/GenBank/DDBJ whole genome shotgun (WGS) entry which is preliminary data.</text>
</comment>
<dbReference type="InterPro" id="IPR007867">
    <property type="entry name" value="GMC_OxRtase_C"/>
</dbReference>
<evidence type="ECO:0000256" key="1">
    <source>
        <dbReference type="ARBA" id="ARBA00001974"/>
    </source>
</evidence>
<dbReference type="Pfam" id="PF00732">
    <property type="entry name" value="GMC_oxred_N"/>
    <property type="match status" value="1"/>
</dbReference>
<evidence type="ECO:0000313" key="7">
    <source>
        <dbReference type="Proteomes" id="UP001499863"/>
    </source>
</evidence>
<dbReference type="EMBL" id="BAAAKJ010000551">
    <property type="protein sequence ID" value="GAA1416299.1"/>
    <property type="molecule type" value="Genomic_DNA"/>
</dbReference>
<reference evidence="6 7" key="1">
    <citation type="journal article" date="2019" name="Int. J. Syst. Evol. Microbiol.">
        <title>The Global Catalogue of Microorganisms (GCM) 10K type strain sequencing project: providing services to taxonomists for standard genome sequencing and annotation.</title>
        <authorList>
            <consortium name="The Broad Institute Genomics Platform"/>
            <consortium name="The Broad Institute Genome Sequencing Center for Infectious Disease"/>
            <person name="Wu L."/>
            <person name="Ma J."/>
        </authorList>
    </citation>
    <scope>NUCLEOTIDE SEQUENCE [LARGE SCALE GENOMIC DNA]</scope>
    <source>
        <strain evidence="6 7">JCM 12393</strain>
    </source>
</reference>
<dbReference type="InterPro" id="IPR012132">
    <property type="entry name" value="GMC_OxRdtase"/>
</dbReference>
<evidence type="ECO:0000256" key="4">
    <source>
        <dbReference type="ARBA" id="ARBA00022827"/>
    </source>
</evidence>
<sequence>MAVPDSFDDIVVGAGTAGAVVAARLSEDGARRVALIEAGPHYATRERTPDDLLNGNAMSLARHGWGLSARLTASRRTAFPQGKVTGGSSAVGNTVVIRPTPADLDEWAALGNPAWSWEEALPRLRAIEDDLDFGADPHHGTGGPIPVRRWRPEELTTVQRLFLDGCLEAGHPHAADHNHPLSTGVGPIPSNRRDARERVSTAMAYLWPAAGRPNLTIVPDALADRVLIDGDGVARGVRVLADGATYDLRARRIVLAAGAIGSPAVLLRSGVGPAGRLSELGIPVRADLPGVGEGLVDQPRIGVFLTPRPGAADRSASTGQIVLRTTGPAPAGEAERFNDMYYAMVNHFNLAHHFPRLREAAGVDGVFGIMAVVRRPHSRGRVTLASADPRAAPRIDLGYLTDPRDHGLFAEAVRTCWRLANSAGIGARAERVVALDERTVDDEELLREYVETVVDTAFNPAGTLRMGPAGDPGAVVDQFGAVRGVAGLYAADASVMPSMVCANIALTTVLIGERIAEALRGDPS</sequence>
<dbReference type="SUPFAM" id="SSF54373">
    <property type="entry name" value="FAD-linked reductases, C-terminal domain"/>
    <property type="match status" value="1"/>
</dbReference>
<organism evidence="6 7">
    <name type="scientific">Kitasatospora putterlickiae</name>
    <dbReference type="NCBI Taxonomy" id="221725"/>
    <lineage>
        <taxon>Bacteria</taxon>
        <taxon>Bacillati</taxon>
        <taxon>Actinomycetota</taxon>
        <taxon>Actinomycetes</taxon>
        <taxon>Kitasatosporales</taxon>
        <taxon>Streptomycetaceae</taxon>
        <taxon>Kitasatospora</taxon>
    </lineage>
</organism>
<dbReference type="InterPro" id="IPR000172">
    <property type="entry name" value="GMC_OxRdtase_N"/>
</dbReference>
<dbReference type="PIRSF" id="PIRSF000137">
    <property type="entry name" value="Alcohol_oxidase"/>
    <property type="match status" value="1"/>
</dbReference>
<dbReference type="Gene3D" id="3.30.410.40">
    <property type="match status" value="1"/>
</dbReference>
<gene>
    <name evidence="6" type="ORF">GCM10009639_70540</name>
</gene>
<dbReference type="SUPFAM" id="SSF51905">
    <property type="entry name" value="FAD/NAD(P)-binding domain"/>
    <property type="match status" value="1"/>
</dbReference>
<evidence type="ECO:0000259" key="5">
    <source>
        <dbReference type="PROSITE" id="PS00624"/>
    </source>
</evidence>
<comment type="similarity">
    <text evidence="2">Belongs to the GMC oxidoreductase family.</text>
</comment>
<comment type="cofactor">
    <cofactor evidence="1">
        <name>FAD</name>
        <dbReference type="ChEBI" id="CHEBI:57692"/>
    </cofactor>
</comment>
<dbReference type="PANTHER" id="PTHR11552">
    <property type="entry name" value="GLUCOSE-METHANOL-CHOLINE GMC OXIDOREDUCTASE"/>
    <property type="match status" value="1"/>
</dbReference>
<keyword evidence="3" id="KW-0285">Flavoprotein</keyword>
<dbReference type="Proteomes" id="UP001499863">
    <property type="component" value="Unassembled WGS sequence"/>
</dbReference>
<name>A0ABN1YK81_9ACTN</name>
<dbReference type="RefSeq" id="WP_344345884.1">
    <property type="nucleotide sequence ID" value="NZ_BAAAKJ010000551.1"/>
</dbReference>
<dbReference type="Gene3D" id="3.50.50.60">
    <property type="entry name" value="FAD/NAD(P)-binding domain"/>
    <property type="match status" value="1"/>
</dbReference>
<proteinExistence type="inferred from homology"/>
<dbReference type="Pfam" id="PF05199">
    <property type="entry name" value="GMC_oxred_C"/>
    <property type="match status" value="1"/>
</dbReference>
<dbReference type="PANTHER" id="PTHR11552:SF147">
    <property type="entry name" value="CHOLINE DEHYDROGENASE, MITOCHONDRIAL"/>
    <property type="match status" value="1"/>
</dbReference>
<dbReference type="InterPro" id="IPR036188">
    <property type="entry name" value="FAD/NAD-bd_sf"/>
</dbReference>
<protein>
    <submittedName>
        <fullName evidence="6">GMC family oxidoreductase N-terminal domain-containing protein</fullName>
    </submittedName>
</protein>
<evidence type="ECO:0000313" key="6">
    <source>
        <dbReference type="EMBL" id="GAA1416299.1"/>
    </source>
</evidence>
<keyword evidence="4" id="KW-0274">FAD</keyword>
<evidence type="ECO:0000256" key="2">
    <source>
        <dbReference type="ARBA" id="ARBA00010790"/>
    </source>
</evidence>
<dbReference type="PROSITE" id="PS00624">
    <property type="entry name" value="GMC_OXRED_2"/>
    <property type="match status" value="1"/>
</dbReference>
<keyword evidence="7" id="KW-1185">Reference proteome</keyword>